<evidence type="ECO:0000256" key="1">
    <source>
        <dbReference type="ARBA" id="ARBA00005495"/>
    </source>
</evidence>
<sequence length="181" mass="20859">MGSSSPQDHRPPYQRPDESSPEREKFEKKLRGECHCGQVVYWLSTDNPLDVKYCHCHDCQVLHGAPFQLTAILHKADMAFENGTKGLHFYKTGTKRAEYNLPCKVSCSQCGTFILDEGRNMVLISPSPLNLQTKQQRANFDVRRHIFYERRVKDIYDGKPKWAGLDRQSQRLKDSGEPESE</sequence>
<dbReference type="GO" id="GO:0046872">
    <property type="term" value="F:metal ion binding"/>
    <property type="evidence" value="ECO:0007669"/>
    <property type="project" value="UniProtKB-KW"/>
</dbReference>
<dbReference type="PANTHER" id="PTHR33337">
    <property type="entry name" value="GFA DOMAIN-CONTAINING PROTEIN"/>
    <property type="match status" value="1"/>
</dbReference>
<name>A0A086T7Q3_HAPC1</name>
<organism evidence="7 8">
    <name type="scientific">Hapsidospora chrysogenum (strain ATCC 11550 / CBS 779.69 / DSM 880 / IAM 14645 / JCM 23072 / IMI 49137)</name>
    <name type="common">Acremonium chrysogenum</name>
    <dbReference type="NCBI Taxonomy" id="857340"/>
    <lineage>
        <taxon>Eukaryota</taxon>
        <taxon>Fungi</taxon>
        <taxon>Dikarya</taxon>
        <taxon>Ascomycota</taxon>
        <taxon>Pezizomycotina</taxon>
        <taxon>Sordariomycetes</taxon>
        <taxon>Hypocreomycetidae</taxon>
        <taxon>Hypocreales</taxon>
        <taxon>Bionectriaceae</taxon>
        <taxon>Hapsidospora</taxon>
    </lineage>
</organism>
<evidence type="ECO:0000256" key="2">
    <source>
        <dbReference type="ARBA" id="ARBA00022723"/>
    </source>
</evidence>
<evidence type="ECO:0000259" key="6">
    <source>
        <dbReference type="PROSITE" id="PS51891"/>
    </source>
</evidence>
<evidence type="ECO:0000256" key="5">
    <source>
        <dbReference type="SAM" id="MobiDB-lite"/>
    </source>
</evidence>
<dbReference type="SUPFAM" id="SSF51316">
    <property type="entry name" value="Mss4-like"/>
    <property type="match status" value="1"/>
</dbReference>
<gene>
    <name evidence="7" type="ORF">ACRE_038390</name>
</gene>
<dbReference type="Gene3D" id="3.90.1590.10">
    <property type="entry name" value="glutathione-dependent formaldehyde- activating enzyme (gfa)"/>
    <property type="match status" value="1"/>
</dbReference>
<comment type="caution">
    <text evidence="7">The sequence shown here is derived from an EMBL/GenBank/DDBJ whole genome shotgun (WGS) entry which is preliminary data.</text>
</comment>
<feature type="domain" description="CENP-V/GFA" evidence="6">
    <location>
        <begin position="30"/>
        <end position="157"/>
    </location>
</feature>
<dbReference type="EMBL" id="JPKY01000033">
    <property type="protein sequence ID" value="KFH45385.1"/>
    <property type="molecule type" value="Genomic_DNA"/>
</dbReference>
<evidence type="ECO:0000256" key="4">
    <source>
        <dbReference type="ARBA" id="ARBA00023239"/>
    </source>
</evidence>
<proteinExistence type="inferred from homology"/>
<comment type="similarity">
    <text evidence="1">Belongs to the Gfa family.</text>
</comment>
<dbReference type="OrthoDB" id="9970124at2759"/>
<keyword evidence="4" id="KW-0456">Lyase</keyword>
<keyword evidence="3" id="KW-0862">Zinc</keyword>
<protein>
    <recommendedName>
        <fullName evidence="6">CENP-V/GFA domain-containing protein</fullName>
    </recommendedName>
</protein>
<dbReference type="Proteomes" id="UP000029964">
    <property type="component" value="Unassembled WGS sequence"/>
</dbReference>
<keyword evidence="2" id="KW-0479">Metal-binding</keyword>
<feature type="compositionally biased region" description="Basic and acidic residues" evidence="5">
    <location>
        <begin position="7"/>
        <end position="24"/>
    </location>
</feature>
<dbReference type="Pfam" id="PF04828">
    <property type="entry name" value="GFA"/>
    <property type="match status" value="1"/>
</dbReference>
<keyword evidence="8" id="KW-1185">Reference proteome</keyword>
<dbReference type="STRING" id="857340.A0A086T7Q3"/>
<dbReference type="AlphaFoldDB" id="A0A086T7Q3"/>
<evidence type="ECO:0000256" key="3">
    <source>
        <dbReference type="ARBA" id="ARBA00022833"/>
    </source>
</evidence>
<reference evidence="8" key="1">
    <citation type="journal article" date="2014" name="Genome Announc.">
        <title>Genome sequence and annotation of Acremonium chrysogenum, producer of the beta-lactam antibiotic cephalosporin C.</title>
        <authorList>
            <person name="Terfehr D."/>
            <person name="Dahlmann T.A."/>
            <person name="Specht T."/>
            <person name="Zadra I."/>
            <person name="Kuernsteiner H."/>
            <person name="Kueck U."/>
        </authorList>
    </citation>
    <scope>NUCLEOTIDE SEQUENCE [LARGE SCALE GENOMIC DNA]</scope>
    <source>
        <strain evidence="8">ATCC 11550 / CBS 779.69 / DSM 880 / IAM 14645 / JCM 23072 / IMI 49137</strain>
    </source>
</reference>
<dbReference type="InterPro" id="IPR006913">
    <property type="entry name" value="CENP-V/GFA"/>
</dbReference>
<evidence type="ECO:0000313" key="7">
    <source>
        <dbReference type="EMBL" id="KFH45385.1"/>
    </source>
</evidence>
<dbReference type="InterPro" id="IPR011057">
    <property type="entry name" value="Mss4-like_sf"/>
</dbReference>
<feature type="region of interest" description="Disordered" evidence="5">
    <location>
        <begin position="1"/>
        <end position="24"/>
    </location>
</feature>
<dbReference type="PROSITE" id="PS51891">
    <property type="entry name" value="CENP_V_GFA"/>
    <property type="match status" value="1"/>
</dbReference>
<dbReference type="PANTHER" id="PTHR33337:SF40">
    <property type="entry name" value="CENP-V_GFA DOMAIN-CONTAINING PROTEIN-RELATED"/>
    <property type="match status" value="1"/>
</dbReference>
<evidence type="ECO:0000313" key="8">
    <source>
        <dbReference type="Proteomes" id="UP000029964"/>
    </source>
</evidence>
<accession>A0A086T7Q3</accession>
<dbReference type="GO" id="GO:0016846">
    <property type="term" value="F:carbon-sulfur lyase activity"/>
    <property type="evidence" value="ECO:0007669"/>
    <property type="project" value="InterPro"/>
</dbReference>
<dbReference type="HOGENOM" id="CLU_079143_2_0_1"/>